<reference evidence="3 4" key="1">
    <citation type="submission" date="2018-04" db="EMBL/GenBank/DDBJ databases">
        <title>Genomic Encyclopedia of Archaeal and Bacterial Type Strains, Phase II (KMG-II): from individual species to whole genera.</title>
        <authorList>
            <person name="Goeker M."/>
        </authorList>
    </citation>
    <scope>NUCLEOTIDE SEQUENCE [LARGE SCALE GENOMIC DNA]</scope>
    <source>
        <strain evidence="3 4">DSM 45787</strain>
    </source>
</reference>
<dbReference type="AlphaFoldDB" id="A0A2T6BQF3"/>
<keyword evidence="2" id="KW-0812">Transmembrane</keyword>
<organism evidence="3 4">
    <name type="scientific">Melghirimyces profundicolus</name>
    <dbReference type="NCBI Taxonomy" id="1242148"/>
    <lineage>
        <taxon>Bacteria</taxon>
        <taxon>Bacillati</taxon>
        <taxon>Bacillota</taxon>
        <taxon>Bacilli</taxon>
        <taxon>Bacillales</taxon>
        <taxon>Thermoactinomycetaceae</taxon>
        <taxon>Melghirimyces</taxon>
    </lineage>
</organism>
<keyword evidence="4" id="KW-1185">Reference proteome</keyword>
<feature type="transmembrane region" description="Helical" evidence="2">
    <location>
        <begin position="21"/>
        <end position="41"/>
    </location>
</feature>
<feature type="transmembrane region" description="Helical" evidence="2">
    <location>
        <begin position="77"/>
        <end position="95"/>
    </location>
</feature>
<name>A0A2T6BQF3_9BACL</name>
<sequence>MQPMPHRRPEERNRALEHPRFSGDFIWKFMGAFFASAVMWTGKMGEWVRYGATLVTVLFFTPVWNGDFRQVWANHPAVALVYVALIVLILSQSAARKMCERDSHFYSPFAEYLFNRKQFDERRKWEKEKGGSEEWRARVKELKSRLKETGQENEKLKERLANGKEKLEQSVRLAAKLRGEVRLYEVMLQGGHPVAPHLLMERVLKEMDPACVAVACYESEGDTLRLRGSAGAWFELSFHLEADADCPETESWATGADIVSQNEAYPYEYMVTAVFRSGLFVLMFRLDTLDLDEATPALCDIMLENKHLLLVASRILNTRRQETSVNRG</sequence>
<keyword evidence="2" id="KW-1133">Transmembrane helix</keyword>
<evidence type="ECO:0000313" key="3">
    <source>
        <dbReference type="EMBL" id="PTX58298.1"/>
    </source>
</evidence>
<dbReference type="Proteomes" id="UP000244240">
    <property type="component" value="Unassembled WGS sequence"/>
</dbReference>
<keyword evidence="2" id="KW-0472">Membrane</keyword>
<accession>A0A2T6BQF3</accession>
<gene>
    <name evidence="3" type="ORF">C8P63_11745</name>
</gene>
<feature type="transmembrane region" description="Helical" evidence="2">
    <location>
        <begin position="47"/>
        <end position="65"/>
    </location>
</feature>
<comment type="caution">
    <text evidence="3">The sequence shown here is derived from an EMBL/GenBank/DDBJ whole genome shotgun (WGS) entry which is preliminary data.</text>
</comment>
<evidence type="ECO:0000256" key="2">
    <source>
        <dbReference type="SAM" id="Phobius"/>
    </source>
</evidence>
<proteinExistence type="predicted"/>
<keyword evidence="1" id="KW-0175">Coiled coil</keyword>
<feature type="coiled-coil region" evidence="1">
    <location>
        <begin position="132"/>
        <end position="173"/>
    </location>
</feature>
<evidence type="ECO:0000313" key="4">
    <source>
        <dbReference type="Proteomes" id="UP000244240"/>
    </source>
</evidence>
<dbReference type="RefSeq" id="WP_108024617.1">
    <property type="nucleotide sequence ID" value="NZ_QBKR01000017.1"/>
</dbReference>
<dbReference type="OrthoDB" id="2987762at2"/>
<protein>
    <submittedName>
        <fullName evidence="3">Uncharacterized protein</fullName>
    </submittedName>
</protein>
<dbReference type="EMBL" id="QBKR01000017">
    <property type="protein sequence ID" value="PTX58298.1"/>
    <property type="molecule type" value="Genomic_DNA"/>
</dbReference>
<evidence type="ECO:0000256" key="1">
    <source>
        <dbReference type="SAM" id="Coils"/>
    </source>
</evidence>